<comment type="caution">
    <text evidence="4">The sequence shown here is derived from an EMBL/GenBank/DDBJ whole genome shotgun (WGS) entry which is preliminary data.</text>
</comment>
<feature type="chain" id="PRO_5043833047" description="Extracellular membrane protein CFEM domain-containing protein" evidence="3">
    <location>
        <begin position="23"/>
        <end position="257"/>
    </location>
</feature>
<keyword evidence="3" id="KW-0732">Signal</keyword>
<feature type="signal peptide" evidence="3">
    <location>
        <begin position="1"/>
        <end position="22"/>
    </location>
</feature>
<dbReference type="EMBL" id="JAVHJO010000009">
    <property type="protein sequence ID" value="KAK6537324.1"/>
    <property type="molecule type" value="Genomic_DNA"/>
</dbReference>
<evidence type="ECO:0000256" key="1">
    <source>
        <dbReference type="SAM" id="MobiDB-lite"/>
    </source>
</evidence>
<feature type="region of interest" description="Disordered" evidence="1">
    <location>
        <begin position="132"/>
        <end position="200"/>
    </location>
</feature>
<feature type="compositionally biased region" description="Low complexity" evidence="1">
    <location>
        <begin position="132"/>
        <end position="143"/>
    </location>
</feature>
<evidence type="ECO:0008006" key="6">
    <source>
        <dbReference type="Google" id="ProtNLM"/>
    </source>
</evidence>
<reference evidence="4 5" key="1">
    <citation type="submission" date="2019-10" db="EMBL/GenBank/DDBJ databases">
        <authorList>
            <person name="Palmer J.M."/>
        </authorList>
    </citation>
    <scope>NUCLEOTIDE SEQUENCE [LARGE SCALE GENOMIC DNA]</scope>
    <source>
        <strain evidence="4 5">TWF694</strain>
    </source>
</reference>
<evidence type="ECO:0000256" key="3">
    <source>
        <dbReference type="SAM" id="SignalP"/>
    </source>
</evidence>
<proteinExistence type="predicted"/>
<feature type="compositionally biased region" description="Low complexity" evidence="1">
    <location>
        <begin position="182"/>
        <end position="200"/>
    </location>
</feature>
<feature type="compositionally biased region" description="Gly residues" evidence="1">
    <location>
        <begin position="144"/>
        <end position="159"/>
    </location>
</feature>
<accession>A0AAV9X5H2</accession>
<keyword evidence="2" id="KW-0812">Transmembrane</keyword>
<feature type="compositionally biased region" description="Gly residues" evidence="1">
    <location>
        <begin position="171"/>
        <end position="181"/>
    </location>
</feature>
<dbReference type="AlphaFoldDB" id="A0AAV9X5H2"/>
<evidence type="ECO:0000313" key="4">
    <source>
        <dbReference type="EMBL" id="KAK6537324.1"/>
    </source>
</evidence>
<evidence type="ECO:0000256" key="2">
    <source>
        <dbReference type="SAM" id="Phobius"/>
    </source>
</evidence>
<name>A0AAV9X5H2_9PEZI</name>
<dbReference type="Proteomes" id="UP001365542">
    <property type="component" value="Unassembled WGS sequence"/>
</dbReference>
<protein>
    <recommendedName>
        <fullName evidence="6">Extracellular membrane protein CFEM domain-containing protein</fullName>
    </recommendedName>
</protein>
<organism evidence="4 5">
    <name type="scientific">Orbilia ellipsospora</name>
    <dbReference type="NCBI Taxonomy" id="2528407"/>
    <lineage>
        <taxon>Eukaryota</taxon>
        <taxon>Fungi</taxon>
        <taxon>Dikarya</taxon>
        <taxon>Ascomycota</taxon>
        <taxon>Pezizomycotina</taxon>
        <taxon>Orbiliomycetes</taxon>
        <taxon>Orbiliales</taxon>
        <taxon>Orbiliaceae</taxon>
        <taxon>Orbilia</taxon>
    </lineage>
</organism>
<sequence>MPSSSLALLLPLFLSLISPSTAQVPTAVVSIVSDGDYVTARPCIQTCLWYNGGLGRGGNSGFNDVGKALGCGQNPINACYCSSRLTASATSYFTTCISSLCTAETDPADLSSALSIYGRYCGTANEAQAAATTTSGSDSSSSTAGGGSSSSSSGGGGSGSSPSSAQNTGSTGSGSSTGAGAGKTSETGAAPAPSSSSGLTTTSKIALGVGLGVGIPLLAMAGAILVILIRRGGVGNMPRTGGMGGIEMPPEQKYRTN</sequence>
<feature type="transmembrane region" description="Helical" evidence="2">
    <location>
        <begin position="205"/>
        <end position="229"/>
    </location>
</feature>
<keyword evidence="2" id="KW-0472">Membrane</keyword>
<keyword evidence="5" id="KW-1185">Reference proteome</keyword>
<feature type="compositionally biased region" description="Low complexity" evidence="1">
    <location>
        <begin position="160"/>
        <end position="170"/>
    </location>
</feature>
<feature type="region of interest" description="Disordered" evidence="1">
    <location>
        <begin position="235"/>
        <end position="257"/>
    </location>
</feature>
<gene>
    <name evidence="4" type="ORF">TWF694_011514</name>
</gene>
<keyword evidence="2" id="KW-1133">Transmembrane helix</keyword>
<evidence type="ECO:0000313" key="5">
    <source>
        <dbReference type="Proteomes" id="UP001365542"/>
    </source>
</evidence>